<feature type="non-terminal residue" evidence="1">
    <location>
        <position position="1"/>
    </location>
</feature>
<accession>A0A0M0LRL1</accession>
<proteinExistence type="predicted"/>
<dbReference type="Proteomes" id="UP000037460">
    <property type="component" value="Unassembled WGS sequence"/>
</dbReference>
<organism evidence="1 2">
    <name type="scientific">Chrysochromulina tobinii</name>
    <dbReference type="NCBI Taxonomy" id="1460289"/>
    <lineage>
        <taxon>Eukaryota</taxon>
        <taxon>Haptista</taxon>
        <taxon>Haptophyta</taxon>
        <taxon>Prymnesiophyceae</taxon>
        <taxon>Prymnesiales</taxon>
        <taxon>Chrysochromulinaceae</taxon>
        <taxon>Chrysochromulina</taxon>
    </lineage>
</organism>
<dbReference type="EMBL" id="JWZX01000109">
    <property type="protein sequence ID" value="KOO53695.1"/>
    <property type="molecule type" value="Genomic_DNA"/>
</dbReference>
<keyword evidence="2" id="KW-1185">Reference proteome</keyword>
<evidence type="ECO:0000313" key="2">
    <source>
        <dbReference type="Proteomes" id="UP000037460"/>
    </source>
</evidence>
<dbReference type="AlphaFoldDB" id="A0A0M0LRL1"/>
<gene>
    <name evidence="1" type="ORF">Ctob_016621</name>
</gene>
<protein>
    <submittedName>
        <fullName evidence="1">Uncharacterized protein</fullName>
    </submittedName>
</protein>
<name>A0A0M0LRL1_9EUKA</name>
<reference evidence="2" key="1">
    <citation type="journal article" date="2015" name="PLoS Genet.">
        <title>Genome Sequence and Transcriptome Analyses of Chrysochromulina tobin: Metabolic Tools for Enhanced Algal Fitness in the Prominent Order Prymnesiales (Haptophyceae).</title>
        <authorList>
            <person name="Hovde B.T."/>
            <person name="Deodato C.R."/>
            <person name="Hunsperger H.M."/>
            <person name="Ryken S.A."/>
            <person name="Yost W."/>
            <person name="Jha R.K."/>
            <person name="Patterson J."/>
            <person name="Monnat R.J. Jr."/>
            <person name="Barlow S.B."/>
            <person name="Starkenburg S.R."/>
            <person name="Cattolico R.A."/>
        </authorList>
    </citation>
    <scope>NUCLEOTIDE SEQUENCE</scope>
    <source>
        <strain evidence="2">CCMP291</strain>
    </source>
</reference>
<evidence type="ECO:0000313" key="1">
    <source>
        <dbReference type="EMBL" id="KOO53695.1"/>
    </source>
</evidence>
<sequence>VTEDGPVRARADLDKFWCWTGEEGSRGQLGAEPVAPSCLMQNQHLYAVAMWALTARIDYWNIPLTAAKQQLTGSDFEGVWRFLNRYSGVRWGWQSPGAWIGFRDGLDTLDAERFPEAEFGALPKGWQTMSLRTSQSPTSQALLANRQRSICDSYATNGCRLEIDEATDSGKLALAYGNGTNDVNPDVWRSDYGMFLQRRDNPGSEGYWWQGPTDQMYGRYSRGFAHPQSTIEMVLDQGLWGGLPLTASRAHLTLRLVFLDNSVGQFYVGYDALDGPHGWVVDTKGTSRWREVTFAINDGRFAGLGGGGPNGADVWLRDMSECESWTAQGGRYGAGNDRQTCTGRGREACTGNDCQTCTDAGREACTGSGS</sequence>
<comment type="caution">
    <text evidence="1">The sequence shown here is derived from an EMBL/GenBank/DDBJ whole genome shotgun (WGS) entry which is preliminary data.</text>
</comment>